<comment type="caution">
    <text evidence="1">The sequence shown here is derived from an EMBL/GenBank/DDBJ whole genome shotgun (WGS) entry which is preliminary data.</text>
</comment>
<evidence type="ECO:0000313" key="1">
    <source>
        <dbReference type="EMBL" id="MEQ5840142.1"/>
    </source>
</evidence>
<name>A0ABV1LLH4_9BURK</name>
<keyword evidence="2" id="KW-1185">Reference proteome</keyword>
<accession>A0ABV1LLH4</accession>
<dbReference type="Proteomes" id="UP001469089">
    <property type="component" value="Unassembled WGS sequence"/>
</dbReference>
<dbReference type="InterPro" id="IPR025701">
    <property type="entry name" value="UBQ-conjugat_E2_E"/>
</dbReference>
<dbReference type="RefSeq" id="WP_349542400.1">
    <property type="nucleotide sequence ID" value="NZ_JAOALG010000001.1"/>
</dbReference>
<gene>
    <name evidence="1" type="ORF">N0A02_11970</name>
</gene>
<dbReference type="EMBL" id="JAOALG010000001">
    <property type="protein sequence ID" value="MEQ5840142.1"/>
    <property type="molecule type" value="Genomic_DNA"/>
</dbReference>
<evidence type="ECO:0000313" key="2">
    <source>
        <dbReference type="Proteomes" id="UP001469089"/>
    </source>
</evidence>
<dbReference type="Pfam" id="PF14462">
    <property type="entry name" value="Prok-E2_E"/>
    <property type="match status" value="1"/>
</dbReference>
<proteinExistence type="predicted"/>
<sequence length="131" mass="14743">MELPARDKRFLDERGYRWSLSPDGSGSFCLLISDFDVSGGGFSPSRTTLMIRIPTQYPMTPLDMWYCNPFVRLATTGQFAPQSEVTENFAGQPWQRFSRHLPSGAWKPGIDGLRSFMGILTREMQGTGKAQ</sequence>
<organism evidence="1 2">
    <name type="scientific">Paraburkholderia acidicola</name>
    <dbReference type="NCBI Taxonomy" id="1912599"/>
    <lineage>
        <taxon>Bacteria</taxon>
        <taxon>Pseudomonadati</taxon>
        <taxon>Pseudomonadota</taxon>
        <taxon>Betaproteobacteria</taxon>
        <taxon>Burkholderiales</taxon>
        <taxon>Burkholderiaceae</taxon>
        <taxon>Paraburkholderia</taxon>
    </lineage>
</organism>
<reference evidence="1 2" key="1">
    <citation type="journal article" date="2024" name="Chem. Sci.">
        <title>Discovery of a lagriamide polyketide by integrated genome mining, isotopic labeling, and untargeted metabolomics.</title>
        <authorList>
            <person name="Fergusson C.H."/>
            <person name="Saulog J."/>
            <person name="Paulo B.S."/>
            <person name="Wilson D.M."/>
            <person name="Liu D.Y."/>
            <person name="Morehouse N.J."/>
            <person name="Waterworth S."/>
            <person name="Barkei J."/>
            <person name="Gray C.A."/>
            <person name="Kwan J.C."/>
            <person name="Eustaquio A.S."/>
            <person name="Linington R.G."/>
        </authorList>
    </citation>
    <scope>NUCLEOTIDE SEQUENCE [LARGE SCALE GENOMIC DNA]</scope>
    <source>
        <strain evidence="1 2">RL17-338-BIF-B</strain>
    </source>
</reference>
<evidence type="ECO:0008006" key="3">
    <source>
        <dbReference type="Google" id="ProtNLM"/>
    </source>
</evidence>
<protein>
    <recommendedName>
        <fullName evidence="3">E2/UBC family protein E</fullName>
    </recommendedName>
</protein>